<dbReference type="PANTHER" id="PTHR30466:SF1">
    <property type="entry name" value="FMN REDUCTASE (NADH) RUTF"/>
    <property type="match status" value="1"/>
</dbReference>
<dbReference type="InterPro" id="IPR002563">
    <property type="entry name" value="Flavin_Rdtase-like_dom"/>
</dbReference>
<evidence type="ECO:0000256" key="2">
    <source>
        <dbReference type="SAM" id="MobiDB-lite"/>
    </source>
</evidence>
<feature type="region of interest" description="Disordered" evidence="2">
    <location>
        <begin position="1"/>
        <end position="27"/>
    </location>
</feature>
<protein>
    <submittedName>
        <fullName evidence="4">Flavin reductase family protein</fullName>
        <ecNumber evidence="4">1.-.-.-</ecNumber>
    </submittedName>
</protein>
<dbReference type="GO" id="GO:0016491">
    <property type="term" value="F:oxidoreductase activity"/>
    <property type="evidence" value="ECO:0007669"/>
    <property type="project" value="UniProtKB-KW"/>
</dbReference>
<organism evidence="4 5">
    <name type="scientific">Saccharothrix hoggarensis</name>
    <dbReference type="NCBI Taxonomy" id="913853"/>
    <lineage>
        <taxon>Bacteria</taxon>
        <taxon>Bacillati</taxon>
        <taxon>Actinomycetota</taxon>
        <taxon>Actinomycetes</taxon>
        <taxon>Pseudonocardiales</taxon>
        <taxon>Pseudonocardiaceae</taxon>
        <taxon>Saccharothrix</taxon>
    </lineage>
</organism>
<proteinExistence type="predicted"/>
<evidence type="ECO:0000313" key="5">
    <source>
        <dbReference type="Proteomes" id="UP001597168"/>
    </source>
</evidence>
<comment type="caution">
    <text evidence="4">The sequence shown here is derived from an EMBL/GenBank/DDBJ whole genome shotgun (WGS) entry which is preliminary data.</text>
</comment>
<dbReference type="PANTHER" id="PTHR30466">
    <property type="entry name" value="FLAVIN REDUCTASE"/>
    <property type="match status" value="1"/>
</dbReference>
<dbReference type="InterPro" id="IPR012349">
    <property type="entry name" value="Split_barrel_FMN-bd"/>
</dbReference>
<feature type="domain" description="Flavin reductase like" evidence="3">
    <location>
        <begin position="39"/>
        <end position="185"/>
    </location>
</feature>
<gene>
    <name evidence="4" type="ORF">ACFQ3T_35820</name>
</gene>
<dbReference type="SMART" id="SM00903">
    <property type="entry name" value="Flavin_Reduct"/>
    <property type="match status" value="1"/>
</dbReference>
<reference evidence="5" key="1">
    <citation type="journal article" date="2019" name="Int. J. Syst. Evol. Microbiol.">
        <title>The Global Catalogue of Microorganisms (GCM) 10K type strain sequencing project: providing services to taxonomists for standard genome sequencing and annotation.</title>
        <authorList>
            <consortium name="The Broad Institute Genomics Platform"/>
            <consortium name="The Broad Institute Genome Sequencing Center for Infectious Disease"/>
            <person name="Wu L."/>
            <person name="Ma J."/>
        </authorList>
    </citation>
    <scope>NUCLEOTIDE SEQUENCE [LARGE SCALE GENOMIC DNA]</scope>
    <source>
        <strain evidence="5">CCUG 60214</strain>
    </source>
</reference>
<dbReference type="EC" id="1.-.-.-" evidence="4"/>
<evidence type="ECO:0000259" key="3">
    <source>
        <dbReference type="SMART" id="SM00903"/>
    </source>
</evidence>
<dbReference type="Pfam" id="PF01613">
    <property type="entry name" value="Flavin_Reduct"/>
    <property type="match status" value="1"/>
</dbReference>
<dbReference type="InterPro" id="IPR050268">
    <property type="entry name" value="NADH-dep_flavin_reductase"/>
</dbReference>
<sequence>MPQHYLTDADGTVRGPGAKPPEPAAGPLLPARAGLREVMSRFATGITVLTAGGEHAHGMTANSFTSVSLEPPLVLCCVSRVARMHSAIVEAGSYAVSVLGADQRDVARHFADWRRPGGLAQFDAVDWTPGPRTGAPLLGGALAWLECALDSVHVGGDHSIFVGRVLASSGTGGDPLLFYGGDYLRFDDRLRATA</sequence>
<name>A0ABW3R636_9PSEU</name>
<dbReference type="Gene3D" id="2.30.110.10">
    <property type="entry name" value="Electron Transport, Fmn-binding Protein, Chain A"/>
    <property type="match status" value="1"/>
</dbReference>
<keyword evidence="5" id="KW-1185">Reference proteome</keyword>
<dbReference type="Proteomes" id="UP001597168">
    <property type="component" value="Unassembled WGS sequence"/>
</dbReference>
<dbReference type="SUPFAM" id="SSF50475">
    <property type="entry name" value="FMN-binding split barrel"/>
    <property type="match status" value="1"/>
</dbReference>
<evidence type="ECO:0000313" key="4">
    <source>
        <dbReference type="EMBL" id="MFD1152537.1"/>
    </source>
</evidence>
<evidence type="ECO:0000256" key="1">
    <source>
        <dbReference type="ARBA" id="ARBA00023002"/>
    </source>
</evidence>
<keyword evidence="1 4" id="KW-0560">Oxidoreductase</keyword>
<accession>A0ABW3R636</accession>
<dbReference type="RefSeq" id="WP_380730471.1">
    <property type="nucleotide sequence ID" value="NZ_JBHTLK010000423.1"/>
</dbReference>
<dbReference type="EMBL" id="JBHTLK010000423">
    <property type="protein sequence ID" value="MFD1152537.1"/>
    <property type="molecule type" value="Genomic_DNA"/>
</dbReference>